<evidence type="ECO:0000313" key="2">
    <source>
        <dbReference type="Proteomes" id="UP001140949"/>
    </source>
</evidence>
<proteinExistence type="predicted"/>
<name>A0AAX6DJI9_IRIPA</name>
<accession>A0AAX6DJI9</accession>
<organism evidence="1 2">
    <name type="scientific">Iris pallida</name>
    <name type="common">Sweet iris</name>
    <dbReference type="NCBI Taxonomy" id="29817"/>
    <lineage>
        <taxon>Eukaryota</taxon>
        <taxon>Viridiplantae</taxon>
        <taxon>Streptophyta</taxon>
        <taxon>Embryophyta</taxon>
        <taxon>Tracheophyta</taxon>
        <taxon>Spermatophyta</taxon>
        <taxon>Magnoliopsida</taxon>
        <taxon>Liliopsida</taxon>
        <taxon>Asparagales</taxon>
        <taxon>Iridaceae</taxon>
        <taxon>Iridoideae</taxon>
        <taxon>Irideae</taxon>
        <taxon>Iris</taxon>
    </lineage>
</organism>
<evidence type="ECO:0000313" key="1">
    <source>
        <dbReference type="EMBL" id="KAJ6791905.1"/>
    </source>
</evidence>
<protein>
    <submittedName>
        <fullName evidence="1">Zinc transporter 2-like</fullName>
    </submittedName>
</protein>
<dbReference type="AlphaFoldDB" id="A0AAX6DJI9"/>
<comment type="caution">
    <text evidence="1">The sequence shown here is derived from an EMBL/GenBank/DDBJ whole genome shotgun (WGS) entry which is preliminary data.</text>
</comment>
<sequence length="234" mass="25102">MLACAGYVVTMLADCVISGHVGKGRGVRDVEGGSHRARVVAGSVAQDKDDDGLDSHATVRVGVPDQSAKSLLQNASSLGDSVLLIVALCFHSVFEGIAIGVAENRAESTLDREPAQNICSHRDGDSTAKNDPRTSPRIMCRLRLCLCHLQPHRGCHWDHYRRDDSGPCGGLDLRHLHGPRLWHLHLCLHKPSPVQRVPTSTADCCGLPDQQVVGCGVGGWGHCSCNDMGHMKGI</sequence>
<dbReference type="Proteomes" id="UP001140949">
    <property type="component" value="Unassembled WGS sequence"/>
</dbReference>
<keyword evidence="2" id="KW-1185">Reference proteome</keyword>
<reference evidence="1" key="2">
    <citation type="submission" date="2023-04" db="EMBL/GenBank/DDBJ databases">
        <authorList>
            <person name="Bruccoleri R.E."/>
            <person name="Oakeley E.J."/>
            <person name="Faust A.-M."/>
            <person name="Dessus-Babus S."/>
            <person name="Altorfer M."/>
            <person name="Burckhardt D."/>
            <person name="Oertli M."/>
            <person name="Naumann U."/>
            <person name="Petersen F."/>
            <person name="Wong J."/>
        </authorList>
    </citation>
    <scope>NUCLEOTIDE SEQUENCE</scope>
    <source>
        <strain evidence="1">GSM-AAB239-AS_SAM_17_03QT</strain>
        <tissue evidence="1">Leaf</tissue>
    </source>
</reference>
<dbReference type="EMBL" id="JANAVB010044218">
    <property type="protein sequence ID" value="KAJ6791905.1"/>
    <property type="molecule type" value="Genomic_DNA"/>
</dbReference>
<reference evidence="1" key="1">
    <citation type="journal article" date="2023" name="GigaByte">
        <title>Genome assembly of the bearded iris, Iris pallida Lam.</title>
        <authorList>
            <person name="Bruccoleri R.E."/>
            <person name="Oakeley E.J."/>
            <person name="Faust A.M.E."/>
            <person name="Altorfer M."/>
            <person name="Dessus-Babus S."/>
            <person name="Burckhardt D."/>
            <person name="Oertli M."/>
            <person name="Naumann U."/>
            <person name="Petersen F."/>
            <person name="Wong J."/>
        </authorList>
    </citation>
    <scope>NUCLEOTIDE SEQUENCE</scope>
    <source>
        <strain evidence="1">GSM-AAB239-AS_SAM_17_03QT</strain>
    </source>
</reference>
<gene>
    <name evidence="1" type="ORF">M6B38_241895</name>
</gene>